<protein>
    <recommendedName>
        <fullName evidence="3">Lipoprotein</fullName>
    </recommendedName>
</protein>
<gene>
    <name evidence="1" type="ORF">RM590_11575</name>
</gene>
<dbReference type="RefSeq" id="WP_311704381.1">
    <property type="nucleotide sequence ID" value="NZ_JAVREL010000005.1"/>
</dbReference>
<evidence type="ECO:0000313" key="2">
    <source>
        <dbReference type="Proteomes" id="UP001183246"/>
    </source>
</evidence>
<dbReference type="EMBL" id="JAVREL010000005">
    <property type="protein sequence ID" value="MDT0343249.1"/>
    <property type="molecule type" value="Genomic_DNA"/>
</dbReference>
<proteinExistence type="predicted"/>
<dbReference type="Proteomes" id="UP001183246">
    <property type="component" value="Unassembled WGS sequence"/>
</dbReference>
<dbReference type="PROSITE" id="PS51257">
    <property type="entry name" value="PROKAR_LIPOPROTEIN"/>
    <property type="match status" value="1"/>
</dbReference>
<accession>A0ABU2MNQ8</accession>
<organism evidence="1 2">
    <name type="scientific">Streptomyces litchfieldiae</name>
    <dbReference type="NCBI Taxonomy" id="3075543"/>
    <lineage>
        <taxon>Bacteria</taxon>
        <taxon>Bacillati</taxon>
        <taxon>Actinomycetota</taxon>
        <taxon>Actinomycetes</taxon>
        <taxon>Kitasatosporales</taxon>
        <taxon>Streptomycetaceae</taxon>
        <taxon>Streptomyces</taxon>
    </lineage>
</organism>
<evidence type="ECO:0008006" key="3">
    <source>
        <dbReference type="Google" id="ProtNLM"/>
    </source>
</evidence>
<evidence type="ECO:0000313" key="1">
    <source>
        <dbReference type="EMBL" id="MDT0343249.1"/>
    </source>
</evidence>
<comment type="caution">
    <text evidence="1">The sequence shown here is derived from an EMBL/GenBank/DDBJ whole genome shotgun (WGS) entry which is preliminary data.</text>
</comment>
<keyword evidence="2" id="KW-1185">Reference proteome</keyword>
<sequence length="193" mass="21397">MTAFATKRGRRAVRTTFAAGTVSLSLLALSGCQEPSPNAHFTLGSATSSRETADDCYAHGEDLSVDRVRECLDSDEDVPVFTTQAGDTFRIGVDPEIADTGWLLFFNGLLYDANPFTTTYQTFDVDEIQQRDRDRNQTPGTLPEASDIRVVVAQVGEDYDAEEIWSSSSQEQYEERLFGSFEGVWNADLEPED</sequence>
<name>A0ABU2MNQ8_9ACTN</name>
<reference evidence="2" key="1">
    <citation type="submission" date="2023-07" db="EMBL/GenBank/DDBJ databases">
        <title>30 novel species of actinomycetes from the DSMZ collection.</title>
        <authorList>
            <person name="Nouioui I."/>
        </authorList>
    </citation>
    <scope>NUCLEOTIDE SEQUENCE [LARGE SCALE GENOMIC DNA]</scope>
    <source>
        <strain evidence="2">DSM 44938</strain>
    </source>
</reference>